<dbReference type="Gene3D" id="1.10.472.10">
    <property type="entry name" value="Cyclin-like"/>
    <property type="match status" value="1"/>
</dbReference>
<feature type="domain" description="Cyclin N-terminal" evidence="1">
    <location>
        <begin position="38"/>
        <end position="143"/>
    </location>
</feature>
<dbReference type="AlphaFoldDB" id="A0AA38HR91"/>
<proteinExistence type="predicted"/>
<dbReference type="EMBL" id="JALNTZ010000010">
    <property type="protein sequence ID" value="KAJ3639644.1"/>
    <property type="molecule type" value="Genomic_DNA"/>
</dbReference>
<evidence type="ECO:0000313" key="3">
    <source>
        <dbReference type="Proteomes" id="UP001168821"/>
    </source>
</evidence>
<evidence type="ECO:0000313" key="2">
    <source>
        <dbReference type="EMBL" id="KAJ3639644.1"/>
    </source>
</evidence>
<organism evidence="2 3">
    <name type="scientific">Zophobas morio</name>
    <dbReference type="NCBI Taxonomy" id="2755281"/>
    <lineage>
        <taxon>Eukaryota</taxon>
        <taxon>Metazoa</taxon>
        <taxon>Ecdysozoa</taxon>
        <taxon>Arthropoda</taxon>
        <taxon>Hexapoda</taxon>
        <taxon>Insecta</taxon>
        <taxon>Pterygota</taxon>
        <taxon>Neoptera</taxon>
        <taxon>Endopterygota</taxon>
        <taxon>Coleoptera</taxon>
        <taxon>Polyphaga</taxon>
        <taxon>Cucujiformia</taxon>
        <taxon>Tenebrionidae</taxon>
        <taxon>Zophobas</taxon>
    </lineage>
</organism>
<dbReference type="Pfam" id="PF00134">
    <property type="entry name" value="Cyclin_N"/>
    <property type="match status" value="1"/>
</dbReference>
<dbReference type="SUPFAM" id="SSF47954">
    <property type="entry name" value="Cyclin-like"/>
    <property type="match status" value="1"/>
</dbReference>
<accession>A0AA38HR91</accession>
<comment type="caution">
    <text evidence="2">The sequence shown here is derived from an EMBL/GenBank/DDBJ whole genome shotgun (WGS) entry which is preliminary data.</text>
</comment>
<name>A0AA38HR91_9CUCU</name>
<reference evidence="2" key="1">
    <citation type="journal article" date="2023" name="G3 (Bethesda)">
        <title>Whole genome assemblies of Zophobas morio and Tenebrio molitor.</title>
        <authorList>
            <person name="Kaur S."/>
            <person name="Stinson S.A."/>
            <person name="diCenzo G.C."/>
        </authorList>
    </citation>
    <scope>NUCLEOTIDE SEQUENCE</scope>
    <source>
        <strain evidence="2">QUZm001</strain>
    </source>
</reference>
<protein>
    <recommendedName>
        <fullName evidence="1">Cyclin N-terminal domain-containing protein</fullName>
    </recommendedName>
</protein>
<sequence>MEKQSKGRSRPMPDAGNIKDITLKLQKALQSENQFVWNNSDRKSWEVTMSARDGAVHVMRFLKMWFDLPQAVFFTAVNYLDMFLARMKVQEKFLSCLSVSCFNIAVLDHGREIDTSQLVALAQSKGSVKDMERMSTIITQKLNLGKKNFCNALDLLQIYMNIFRYIAVQFRIESLLNRMLQWQQLCTRFEVLICDSSCACFKPSLIALAFIHHEMERFLSREIPRKSNYYTMEMFYILAVMIELRSLCNINSSDYTSCFEAITKALKEYDGKKKLNHCQKLTWRFSLSTHALSEYTLRFPMLNTIKEE</sequence>
<gene>
    <name evidence="2" type="ORF">Zmor_002989</name>
</gene>
<dbReference type="InterPro" id="IPR036915">
    <property type="entry name" value="Cyclin-like_sf"/>
</dbReference>
<dbReference type="Proteomes" id="UP001168821">
    <property type="component" value="Unassembled WGS sequence"/>
</dbReference>
<dbReference type="InterPro" id="IPR006671">
    <property type="entry name" value="Cyclin_N"/>
</dbReference>
<evidence type="ECO:0000259" key="1">
    <source>
        <dbReference type="Pfam" id="PF00134"/>
    </source>
</evidence>
<keyword evidence="3" id="KW-1185">Reference proteome</keyword>